<dbReference type="RefSeq" id="WP_206293350.1">
    <property type="nucleotide sequence ID" value="NZ_CP063458.1"/>
</dbReference>
<protein>
    <submittedName>
        <fullName evidence="2">Sugar phosphate isomerase/epimerase</fullName>
    </submittedName>
</protein>
<reference evidence="2 3" key="1">
    <citation type="submission" date="2020-10" db="EMBL/GenBank/DDBJ databases">
        <title>Wide distribution of Phycisphaera-like planctomycetes from WD2101 soil group in peatlands and genome analysis of the first cultivated representative.</title>
        <authorList>
            <person name="Dedysh S.N."/>
            <person name="Beletsky A.V."/>
            <person name="Ivanova A."/>
            <person name="Kulichevskaya I.S."/>
            <person name="Suzina N.E."/>
            <person name="Philippov D.A."/>
            <person name="Rakitin A.L."/>
            <person name="Mardanov A.V."/>
            <person name="Ravin N.V."/>
        </authorList>
    </citation>
    <scope>NUCLEOTIDE SEQUENCE [LARGE SCALE GENOMIC DNA]</scope>
    <source>
        <strain evidence="2 3">M1803</strain>
    </source>
</reference>
<dbReference type="AlphaFoldDB" id="A0A7M2WYH1"/>
<dbReference type="PANTHER" id="PTHR12110:SF21">
    <property type="entry name" value="XYLOSE ISOMERASE-LIKE TIM BARREL DOMAIN-CONTAINING PROTEIN"/>
    <property type="match status" value="1"/>
</dbReference>
<dbReference type="GO" id="GO:0016853">
    <property type="term" value="F:isomerase activity"/>
    <property type="evidence" value="ECO:0007669"/>
    <property type="project" value="UniProtKB-KW"/>
</dbReference>
<proteinExistence type="predicted"/>
<name>A0A7M2WYH1_9BACT</name>
<dbReference type="PANTHER" id="PTHR12110">
    <property type="entry name" value="HYDROXYPYRUVATE ISOMERASE"/>
    <property type="match status" value="1"/>
</dbReference>
<feature type="domain" description="Xylose isomerase-like TIM barrel" evidence="1">
    <location>
        <begin position="49"/>
        <end position="266"/>
    </location>
</feature>
<dbReference type="Proteomes" id="UP000593765">
    <property type="component" value="Chromosome"/>
</dbReference>
<gene>
    <name evidence="2" type="ORF">IPV69_02555</name>
</gene>
<evidence type="ECO:0000259" key="1">
    <source>
        <dbReference type="Pfam" id="PF01261"/>
    </source>
</evidence>
<evidence type="ECO:0000313" key="2">
    <source>
        <dbReference type="EMBL" id="QOV90272.1"/>
    </source>
</evidence>
<dbReference type="InterPro" id="IPR050312">
    <property type="entry name" value="IolE/XylAMocC-like"/>
</dbReference>
<organism evidence="2 3">
    <name type="scientific">Humisphaera borealis</name>
    <dbReference type="NCBI Taxonomy" id="2807512"/>
    <lineage>
        <taxon>Bacteria</taxon>
        <taxon>Pseudomonadati</taxon>
        <taxon>Planctomycetota</taxon>
        <taxon>Phycisphaerae</taxon>
        <taxon>Tepidisphaerales</taxon>
        <taxon>Tepidisphaeraceae</taxon>
        <taxon>Humisphaera</taxon>
    </lineage>
</organism>
<accession>A0A7M2WYH1</accession>
<dbReference type="InterPro" id="IPR013022">
    <property type="entry name" value="Xyl_isomerase-like_TIM-brl"/>
</dbReference>
<keyword evidence="2" id="KW-0413">Isomerase</keyword>
<dbReference type="Pfam" id="PF01261">
    <property type="entry name" value="AP_endonuc_2"/>
    <property type="match status" value="1"/>
</dbReference>
<sequence>MAMALGAAALGQGLARANAEPAKKSSFGFQYILASALYGKMKLDQILPEVAKTGAGAIDIWCLPHGDQREQVDAMGIDAFGEQLAKYNVKLGVLTRYPLGALKLGDEMKVAKKLGCRMVLTGTGGPKDVAGEDAKREIKAFLEKMKPHAAAAEEAGVVIALENHMASLLATPDSIRYFTEFNTSKHLGVAFAPHHLHDWPSEIPKLIEALGSNLVFFYAQEHGKGAKQAQPKQDELLQLPGFGGGLDYRPIVASLRKINFQGWLEIFMHPFPRGVPILPTASEITAAVNKSRAYLEDCIKQTA</sequence>
<evidence type="ECO:0000313" key="3">
    <source>
        <dbReference type="Proteomes" id="UP000593765"/>
    </source>
</evidence>
<keyword evidence="3" id="KW-1185">Reference proteome</keyword>
<dbReference type="KEGG" id="hbs:IPV69_02555"/>
<dbReference type="EMBL" id="CP063458">
    <property type="protein sequence ID" value="QOV90272.1"/>
    <property type="molecule type" value="Genomic_DNA"/>
</dbReference>
<dbReference type="SUPFAM" id="SSF51658">
    <property type="entry name" value="Xylose isomerase-like"/>
    <property type="match status" value="1"/>
</dbReference>
<dbReference type="Gene3D" id="3.20.20.150">
    <property type="entry name" value="Divalent-metal-dependent TIM barrel enzymes"/>
    <property type="match status" value="1"/>
</dbReference>
<dbReference type="InterPro" id="IPR036237">
    <property type="entry name" value="Xyl_isomerase-like_sf"/>
</dbReference>